<dbReference type="PIRSF" id="PIRSF000371">
    <property type="entry name" value="PFL_act_enz"/>
    <property type="match status" value="1"/>
</dbReference>
<feature type="domain" description="4Fe-4S ferredoxin-type" evidence="8">
    <location>
        <begin position="110"/>
        <end position="139"/>
    </location>
</feature>
<dbReference type="SFLD" id="SFLDG01066">
    <property type="entry name" value="organic_radical-activating_enz"/>
    <property type="match status" value="1"/>
</dbReference>
<evidence type="ECO:0000256" key="5">
    <source>
        <dbReference type="ARBA" id="ARBA00023004"/>
    </source>
</evidence>
<comment type="catalytic activity">
    <reaction evidence="7">
        <text>glycyl-[protein] + reduced [flavodoxin] + S-adenosyl-L-methionine = glycin-2-yl radical-[protein] + semiquinone [flavodoxin] + 5'-deoxyadenosine + L-methionine + H(+)</text>
        <dbReference type="Rhea" id="RHEA:61976"/>
        <dbReference type="Rhea" id="RHEA-COMP:10622"/>
        <dbReference type="Rhea" id="RHEA-COMP:14480"/>
        <dbReference type="Rhea" id="RHEA-COMP:15993"/>
        <dbReference type="Rhea" id="RHEA-COMP:15994"/>
        <dbReference type="ChEBI" id="CHEBI:15378"/>
        <dbReference type="ChEBI" id="CHEBI:17319"/>
        <dbReference type="ChEBI" id="CHEBI:29947"/>
        <dbReference type="ChEBI" id="CHEBI:32722"/>
        <dbReference type="ChEBI" id="CHEBI:57618"/>
        <dbReference type="ChEBI" id="CHEBI:57844"/>
        <dbReference type="ChEBI" id="CHEBI:59789"/>
        <dbReference type="ChEBI" id="CHEBI:140311"/>
    </reaction>
</comment>
<dbReference type="GO" id="GO:0016491">
    <property type="term" value="F:oxidoreductase activity"/>
    <property type="evidence" value="ECO:0007669"/>
    <property type="project" value="UniProtKB-KW"/>
</dbReference>
<keyword evidence="6" id="KW-0411">Iron-sulfur</keyword>
<organism evidence="10 11">
    <name type="scientific">Sporomusa acidovorans (strain ATCC 49682 / DSM 3132 / Mol)</name>
    <dbReference type="NCBI Taxonomy" id="1123286"/>
    <lineage>
        <taxon>Bacteria</taxon>
        <taxon>Bacillati</taxon>
        <taxon>Bacillota</taxon>
        <taxon>Negativicutes</taxon>
        <taxon>Selenomonadales</taxon>
        <taxon>Sporomusaceae</taxon>
        <taxon>Sporomusa</taxon>
    </lineage>
</organism>
<dbReference type="InterPro" id="IPR040074">
    <property type="entry name" value="BssD/PflA/YjjW"/>
</dbReference>
<accession>A0ABZ3J029</accession>
<dbReference type="InterPro" id="IPR007197">
    <property type="entry name" value="rSAM"/>
</dbReference>
<dbReference type="EMBL" id="CP155571">
    <property type="protein sequence ID" value="XFO71704.1"/>
    <property type="molecule type" value="Genomic_DNA"/>
</dbReference>
<name>A0ABZ3J029_SPOA4</name>
<feature type="domain" description="4Fe-4S ferredoxin-type" evidence="8">
    <location>
        <begin position="67"/>
        <end position="99"/>
    </location>
</feature>
<feature type="domain" description="Radical SAM core" evidence="9">
    <location>
        <begin position="36"/>
        <end position="332"/>
    </location>
</feature>
<comment type="cofactor">
    <cofactor evidence="1">
        <name>[4Fe-4S] cluster</name>
        <dbReference type="ChEBI" id="CHEBI:49883"/>
    </cofactor>
</comment>
<dbReference type="InterPro" id="IPR058240">
    <property type="entry name" value="rSAM_sf"/>
</dbReference>
<evidence type="ECO:0000259" key="9">
    <source>
        <dbReference type="PROSITE" id="PS51918"/>
    </source>
</evidence>
<dbReference type="PANTHER" id="PTHR30352:SF4">
    <property type="entry name" value="PYRUVATE FORMATE-LYASE 2-ACTIVATING ENZYME"/>
    <property type="match status" value="1"/>
</dbReference>
<dbReference type="SFLD" id="SFLDS00029">
    <property type="entry name" value="Radical_SAM"/>
    <property type="match status" value="1"/>
</dbReference>
<dbReference type="Gene3D" id="3.30.70.20">
    <property type="match status" value="1"/>
</dbReference>
<evidence type="ECO:0000256" key="4">
    <source>
        <dbReference type="ARBA" id="ARBA00022723"/>
    </source>
</evidence>
<dbReference type="InterPro" id="IPR034457">
    <property type="entry name" value="Organic_radical-activating"/>
</dbReference>
<evidence type="ECO:0000256" key="6">
    <source>
        <dbReference type="ARBA" id="ARBA00023014"/>
    </source>
</evidence>
<dbReference type="Pfam" id="PF04055">
    <property type="entry name" value="Radical_SAM"/>
    <property type="match status" value="1"/>
</dbReference>
<evidence type="ECO:0000313" key="10">
    <source>
        <dbReference type="EMBL" id="XFO71704.1"/>
    </source>
</evidence>
<dbReference type="InterPro" id="IPR012839">
    <property type="entry name" value="Organic_radical_activase"/>
</dbReference>
<dbReference type="PROSITE" id="PS51918">
    <property type="entry name" value="RADICAL_SAM"/>
    <property type="match status" value="1"/>
</dbReference>
<evidence type="ECO:0000313" key="11">
    <source>
        <dbReference type="Proteomes" id="UP000216052"/>
    </source>
</evidence>
<dbReference type="Pfam" id="PF12837">
    <property type="entry name" value="Fer4_6"/>
    <property type="match status" value="1"/>
</dbReference>
<dbReference type="InterPro" id="IPR017896">
    <property type="entry name" value="4Fe4S_Fe-S-bd"/>
</dbReference>
<keyword evidence="4" id="KW-0479">Metal-binding</keyword>
<keyword evidence="3" id="KW-0949">S-adenosyl-L-methionine</keyword>
<dbReference type="EC" id="1.97.1.-" evidence="10"/>
<evidence type="ECO:0000256" key="3">
    <source>
        <dbReference type="ARBA" id="ARBA00022691"/>
    </source>
</evidence>
<keyword evidence="11" id="KW-1185">Reference proteome</keyword>
<evidence type="ECO:0000256" key="2">
    <source>
        <dbReference type="ARBA" id="ARBA00022485"/>
    </source>
</evidence>
<dbReference type="SFLD" id="SFLDG01118">
    <property type="entry name" value="activating_enzymes__group_2"/>
    <property type="match status" value="1"/>
</dbReference>
<dbReference type="SUPFAM" id="SSF54862">
    <property type="entry name" value="4Fe-4S ferredoxins"/>
    <property type="match status" value="1"/>
</dbReference>
<proteinExistence type="predicted"/>
<sequence length="336" mass="37484">MTSFKELNLRCNNMNNNEKKRPLTGKIYDIQGFSVQDGPGIRTTIFLKGCPLRCPWCHSPESQQFYNQLSWMAMRCVGVAKCGVCLGVCTRGAITPGTNTYADAKQEEIQLVKVDRSLCNNCGDCAKACSAEALYICGKDYTVDEVIERIRQDIPFYNMSGGGVTISGGEALAQPEFTLQVLKSCKFMGINTALDTTGYADFKYMEAVLPYTDLFLYDLKHMNSEMHQKVIGVPNERILDNAGKIAEYGGKMQIRIPVIPNFNDSKKNFAETGEFCKQLGEAVTVIQLLPYHNLGVVKYERLQQEGKVLEAKPPSEEKIKNLKQLLTEMGLTVVVH</sequence>
<keyword evidence="10" id="KW-0560">Oxidoreductase</keyword>
<dbReference type="NCBIfam" id="TIGR02494">
    <property type="entry name" value="PFLE_PFLC"/>
    <property type="match status" value="1"/>
</dbReference>
<dbReference type="PANTHER" id="PTHR30352">
    <property type="entry name" value="PYRUVATE FORMATE-LYASE-ACTIVATING ENZYME"/>
    <property type="match status" value="1"/>
</dbReference>
<keyword evidence="2" id="KW-0004">4Fe-4S</keyword>
<evidence type="ECO:0000256" key="1">
    <source>
        <dbReference type="ARBA" id="ARBA00001966"/>
    </source>
</evidence>
<dbReference type="Pfam" id="PF13353">
    <property type="entry name" value="Fer4_12"/>
    <property type="match status" value="1"/>
</dbReference>
<evidence type="ECO:0000259" key="8">
    <source>
        <dbReference type="PROSITE" id="PS51379"/>
    </source>
</evidence>
<dbReference type="SUPFAM" id="SSF102114">
    <property type="entry name" value="Radical SAM enzymes"/>
    <property type="match status" value="1"/>
</dbReference>
<dbReference type="PROSITE" id="PS51379">
    <property type="entry name" value="4FE4S_FER_2"/>
    <property type="match status" value="2"/>
</dbReference>
<reference evidence="10" key="1">
    <citation type="submission" date="2024-05" db="EMBL/GenBank/DDBJ databases">
        <title>Isolation and characterization of Sporomusa carbonis sp. nov., a carboxydotrophic hydrogenogen in the genus of Sporomusa isolated from a charcoal burning pile.</title>
        <authorList>
            <person name="Boeer T."/>
            <person name="Rosenbaum F."/>
            <person name="Eysell L."/>
            <person name="Mueller V."/>
            <person name="Daniel R."/>
            <person name="Poehlein A."/>
        </authorList>
    </citation>
    <scope>NUCLEOTIDE SEQUENCE [LARGE SCALE GENOMIC DNA]</scope>
    <source>
        <strain evidence="10">DSM 3132</strain>
    </source>
</reference>
<dbReference type="Gene3D" id="3.80.30.10">
    <property type="entry name" value="pyruvate-formate lyase- activating enzyme"/>
    <property type="match status" value="1"/>
</dbReference>
<protein>
    <submittedName>
        <fullName evidence="10">Benzylsuccinate synthase activating enzyme</fullName>
        <ecNumber evidence="10">1.97.1.-</ecNumber>
    </submittedName>
</protein>
<dbReference type="Proteomes" id="UP000216052">
    <property type="component" value="Chromosome"/>
</dbReference>
<evidence type="ECO:0000256" key="7">
    <source>
        <dbReference type="ARBA" id="ARBA00047365"/>
    </source>
</evidence>
<keyword evidence="5" id="KW-0408">Iron</keyword>
<gene>
    <name evidence="10" type="primary">bssD_2</name>
    <name evidence="10" type="ORF">SPACI_017380</name>
</gene>